<evidence type="ECO:0000313" key="3">
    <source>
        <dbReference type="Proteomes" id="UP000568050"/>
    </source>
</evidence>
<dbReference type="AlphaFoldDB" id="A0A839QVH2"/>
<accession>A0A839QVH2</accession>
<organism evidence="2 3">
    <name type="scientific">Helcobacillus massiliensis</name>
    <dbReference type="NCBI Taxonomy" id="521392"/>
    <lineage>
        <taxon>Bacteria</taxon>
        <taxon>Bacillati</taxon>
        <taxon>Actinomycetota</taxon>
        <taxon>Actinomycetes</taxon>
        <taxon>Micrococcales</taxon>
        <taxon>Dermabacteraceae</taxon>
        <taxon>Helcobacillus</taxon>
    </lineage>
</organism>
<sequence length="82" mass="9097">MQKLVRTARSTTMALGAVSNAPRCQQFSTFTHAKPAFGNPNDQVIRVIIWGDEVPPVESEENMNSKEPKPPVAIDQWSMANE</sequence>
<keyword evidence="3" id="KW-1185">Reference proteome</keyword>
<dbReference type="EMBL" id="JACHWP010000028">
    <property type="protein sequence ID" value="MBB3024102.1"/>
    <property type="molecule type" value="Genomic_DNA"/>
</dbReference>
<gene>
    <name evidence="2" type="ORF">FHX50_002409</name>
</gene>
<reference evidence="2 3" key="1">
    <citation type="submission" date="2020-08" db="EMBL/GenBank/DDBJ databases">
        <title>Sequencing the genomes of 1000 actinobacteria strains.</title>
        <authorList>
            <person name="Klenk H.-P."/>
        </authorList>
    </citation>
    <scope>NUCLEOTIDE SEQUENCE [LARGE SCALE GENOMIC DNA]</scope>
    <source>
        <strain evidence="2 3">DSM 23040</strain>
    </source>
</reference>
<evidence type="ECO:0000256" key="1">
    <source>
        <dbReference type="SAM" id="MobiDB-lite"/>
    </source>
</evidence>
<feature type="region of interest" description="Disordered" evidence="1">
    <location>
        <begin position="58"/>
        <end position="82"/>
    </location>
</feature>
<evidence type="ECO:0000313" key="2">
    <source>
        <dbReference type="EMBL" id="MBB3024102.1"/>
    </source>
</evidence>
<comment type="caution">
    <text evidence="2">The sequence shown here is derived from an EMBL/GenBank/DDBJ whole genome shotgun (WGS) entry which is preliminary data.</text>
</comment>
<protein>
    <submittedName>
        <fullName evidence="2">Uncharacterized protein</fullName>
    </submittedName>
</protein>
<proteinExistence type="predicted"/>
<dbReference type="Proteomes" id="UP000568050">
    <property type="component" value="Unassembled WGS sequence"/>
</dbReference>
<name>A0A839QVH2_9MICO</name>